<feature type="transmembrane region" description="Helical" evidence="5">
    <location>
        <begin position="110"/>
        <end position="129"/>
    </location>
</feature>
<feature type="transmembrane region" description="Helical" evidence="5">
    <location>
        <begin position="195"/>
        <end position="218"/>
    </location>
</feature>
<dbReference type="Gene3D" id="1.20.1250.20">
    <property type="entry name" value="MFS general substrate transporter like domains"/>
    <property type="match status" value="1"/>
</dbReference>
<feature type="transmembrane region" description="Helical" evidence="5">
    <location>
        <begin position="135"/>
        <end position="152"/>
    </location>
</feature>
<evidence type="ECO:0000256" key="2">
    <source>
        <dbReference type="ARBA" id="ARBA00022692"/>
    </source>
</evidence>
<proteinExistence type="predicted"/>
<dbReference type="PANTHER" id="PTHR23502">
    <property type="entry name" value="MAJOR FACILITATOR SUPERFAMILY"/>
    <property type="match status" value="1"/>
</dbReference>
<feature type="transmembrane region" description="Helical" evidence="5">
    <location>
        <begin position="515"/>
        <end position="537"/>
    </location>
</feature>
<feature type="transmembrane region" description="Helical" evidence="5">
    <location>
        <begin position="409"/>
        <end position="437"/>
    </location>
</feature>
<feature type="transmembrane region" description="Helical" evidence="5">
    <location>
        <begin position="366"/>
        <end position="389"/>
    </location>
</feature>
<dbReference type="SUPFAM" id="SSF103473">
    <property type="entry name" value="MFS general substrate transporter"/>
    <property type="match status" value="1"/>
</dbReference>
<dbReference type="Pfam" id="PF07690">
    <property type="entry name" value="MFS_1"/>
    <property type="match status" value="1"/>
</dbReference>
<feature type="transmembrane region" description="Helical" evidence="5">
    <location>
        <begin position="449"/>
        <end position="468"/>
    </location>
</feature>
<evidence type="ECO:0000256" key="3">
    <source>
        <dbReference type="ARBA" id="ARBA00022989"/>
    </source>
</evidence>
<comment type="subcellular location">
    <subcellularLocation>
        <location evidence="1">Membrane</location>
        <topology evidence="1">Multi-pass membrane protein</topology>
    </subcellularLocation>
</comment>
<sequence>MDQYTNRHHPDFVPGTFNIYHSESLESGLGHGPGHGPALKKDKHGIVLFPQPSDSPNDPLNWSKYRKLAHFALMAFITAFTAATSNDAGAAQDSLNEIYNISYDSMNTGAGVLFLGIGWGTLFLAPFANLYGRKITYLICTAFGLIGAVWFGRASRTADTIWSQLFVGMSESCAEAQVQLSLTDIYFQHQLGSVLTVYILATSIGTFLGPLIAGYISGLTSFRWVGYCAAIISGALLVWILLGCEETYFDRSQYMTPLASQKGYEGVEDDSSYHNDAEVDSSEKKICLVEKFPEKEKLPSSLEKRFPGKRENSPEVYETGEELIDGSKEPLKPYWQRIRIITKSTALRGYGFRQYVKYIAFNMRMFLFPPVWLSGLFWGMQDVLLSFYLTTEDNDFYDAPWNYSDYGVAIMNVPTLIGAVIGCLYAGIISDYFVLWMARRNNGIQEAEYRLYFTVAAALICPAGLLMFGIGTAKEMSWPVIYIGLGFIGFGWGCSGDIAMSYLMDCYPEMVLEGMVCTAIINNNMSCIFTFTCSYWLDASGTQNTYIALAVLSFGISCLAIPMYFYGKRIRLWTRKWYNESIDIREGL</sequence>
<feature type="transmembrane region" description="Helical" evidence="5">
    <location>
        <begin position="224"/>
        <end position="242"/>
    </location>
</feature>
<keyword evidence="3 5" id="KW-1133">Transmembrane helix</keyword>
<name>A0ABX6F2N5_KLUMA</name>
<keyword evidence="2 5" id="KW-0812">Transmembrane</keyword>
<gene>
    <name evidence="6" type="primary">HOL1</name>
    <name evidence="6" type="ORF">FIM1_4854</name>
</gene>
<keyword evidence="7" id="KW-1185">Reference proteome</keyword>
<dbReference type="CDD" id="cd17323">
    <property type="entry name" value="MFS_Tpo1_MDR_like"/>
    <property type="match status" value="1"/>
</dbReference>
<evidence type="ECO:0000256" key="4">
    <source>
        <dbReference type="ARBA" id="ARBA00023136"/>
    </source>
</evidence>
<evidence type="ECO:0000313" key="6">
    <source>
        <dbReference type="EMBL" id="QGN17647.1"/>
    </source>
</evidence>
<feature type="transmembrane region" description="Helical" evidence="5">
    <location>
        <begin position="543"/>
        <end position="566"/>
    </location>
</feature>
<dbReference type="InterPro" id="IPR036259">
    <property type="entry name" value="MFS_trans_sf"/>
</dbReference>
<reference evidence="6 7" key="1">
    <citation type="submission" date="2016-03" db="EMBL/GenBank/DDBJ databases">
        <title>How can Kluyveromyces marxianus grow so fast - potential evolutionary course in Saccharomyces Complex revealed by comparative genomics.</title>
        <authorList>
            <person name="Mo W."/>
            <person name="Lu W."/>
            <person name="Yang X."/>
            <person name="Qi J."/>
            <person name="Lv H."/>
        </authorList>
    </citation>
    <scope>NUCLEOTIDE SEQUENCE [LARGE SCALE GENOMIC DNA]</scope>
    <source>
        <strain evidence="6 7">FIM1</strain>
    </source>
</reference>
<organism evidence="6 7">
    <name type="scientific">Kluyveromyces marxianus</name>
    <name type="common">Yeast</name>
    <name type="synonym">Candida kefyr</name>
    <dbReference type="NCBI Taxonomy" id="4911"/>
    <lineage>
        <taxon>Eukaryota</taxon>
        <taxon>Fungi</taxon>
        <taxon>Dikarya</taxon>
        <taxon>Ascomycota</taxon>
        <taxon>Saccharomycotina</taxon>
        <taxon>Saccharomycetes</taxon>
        <taxon>Saccharomycetales</taxon>
        <taxon>Saccharomycetaceae</taxon>
        <taxon>Kluyveromyces</taxon>
    </lineage>
</organism>
<dbReference type="EMBL" id="CP015060">
    <property type="protein sequence ID" value="QGN17647.1"/>
    <property type="molecule type" value="Genomic_DNA"/>
</dbReference>
<protein>
    <submittedName>
        <fullName evidence="6">Protein HOL1</fullName>
    </submittedName>
</protein>
<keyword evidence="4 5" id="KW-0472">Membrane</keyword>
<dbReference type="InterPro" id="IPR011701">
    <property type="entry name" value="MFS"/>
</dbReference>
<accession>A0ABX6F2N5</accession>
<dbReference type="Proteomes" id="UP000422736">
    <property type="component" value="Chromosome 8"/>
</dbReference>
<evidence type="ECO:0000313" key="7">
    <source>
        <dbReference type="Proteomes" id="UP000422736"/>
    </source>
</evidence>
<evidence type="ECO:0000256" key="5">
    <source>
        <dbReference type="SAM" id="Phobius"/>
    </source>
</evidence>
<evidence type="ECO:0000256" key="1">
    <source>
        <dbReference type="ARBA" id="ARBA00004141"/>
    </source>
</evidence>
<dbReference type="PANTHER" id="PTHR23502:SF34">
    <property type="entry name" value="PROTEIN HOL1"/>
    <property type="match status" value="1"/>
</dbReference>
<feature type="transmembrane region" description="Helical" evidence="5">
    <location>
        <begin position="480"/>
        <end position="503"/>
    </location>
</feature>